<dbReference type="InterPro" id="IPR012347">
    <property type="entry name" value="Ferritin-like"/>
</dbReference>
<keyword evidence="1" id="KW-0732">Signal</keyword>
<gene>
    <name evidence="3" type="ORF">HKI87_03g22390</name>
</gene>
<proteinExistence type="predicted"/>
<dbReference type="Gene3D" id="1.20.1260.10">
    <property type="match status" value="1"/>
</dbReference>
<dbReference type="EMBL" id="CP151503">
    <property type="protein sequence ID" value="WZN60705.1"/>
    <property type="molecule type" value="Genomic_DNA"/>
</dbReference>
<dbReference type="InterPro" id="IPR005183">
    <property type="entry name" value="DUF305_CopM-like"/>
</dbReference>
<dbReference type="SUPFAM" id="SSF49503">
    <property type="entry name" value="Cupredoxins"/>
    <property type="match status" value="1"/>
</dbReference>
<dbReference type="InterPro" id="IPR008972">
    <property type="entry name" value="Cupredoxin"/>
</dbReference>
<name>A0AAX4P3M9_9CHLO</name>
<protein>
    <submittedName>
        <fullName evidence="3">DUF305 domain-containing protein</fullName>
    </submittedName>
</protein>
<feature type="domain" description="DUF305" evidence="2">
    <location>
        <begin position="311"/>
        <end position="376"/>
    </location>
</feature>
<evidence type="ECO:0000313" key="4">
    <source>
        <dbReference type="Proteomes" id="UP001472866"/>
    </source>
</evidence>
<dbReference type="AlphaFoldDB" id="A0AAX4P3M9"/>
<evidence type="ECO:0000259" key="2">
    <source>
        <dbReference type="Pfam" id="PF03713"/>
    </source>
</evidence>
<reference evidence="3 4" key="1">
    <citation type="submission" date="2024-03" db="EMBL/GenBank/DDBJ databases">
        <title>Complete genome sequence of the green alga Chloropicon roscoffensis RCC1871.</title>
        <authorList>
            <person name="Lemieux C."/>
            <person name="Pombert J.-F."/>
            <person name="Otis C."/>
            <person name="Turmel M."/>
        </authorList>
    </citation>
    <scope>NUCLEOTIDE SEQUENCE [LARGE SCALE GENOMIC DNA]</scope>
    <source>
        <strain evidence="3 4">RCC1871</strain>
    </source>
</reference>
<sequence length="382" mass="42888">MSTTAMRTIASAMVMWAAFLATGALAQAGDNGTVVEEKTKTEPELLSQKCQPNENNEFVFKVNLWEYQYEVEGCEGVAPTLEIKRGVEYTLTQKDPTNWFHPLGLAYYPDGAHDDVPELEEPTPAECDEDQFKCNPGEGVKQAPLYCIGGECETYEDWNNGTVSGLDVYEPAFQIPEDQWEEAVSDAPASYSVKITIPEDSKTKEFYYFCHIHSGMSGLMVVTDPAEDANELVTPLASDYYGAPPEAFDVQCGTYDNVTTFNVDKDTYCPGMTFLCDPTGTPFSQCMEAIDCKMNYEMRVKEKETNKLAVFMEQMIPHHWNAILMSRIALKHAMDSEGFDDEDLNVPQLLRNIINVQMQQIQEMEGWLEKYSEPTVVCPAAK</sequence>
<organism evidence="3 4">
    <name type="scientific">Chloropicon roscoffensis</name>
    <dbReference type="NCBI Taxonomy" id="1461544"/>
    <lineage>
        <taxon>Eukaryota</taxon>
        <taxon>Viridiplantae</taxon>
        <taxon>Chlorophyta</taxon>
        <taxon>Chloropicophyceae</taxon>
        <taxon>Chloropicales</taxon>
        <taxon>Chloropicaceae</taxon>
        <taxon>Chloropicon</taxon>
    </lineage>
</organism>
<dbReference type="Pfam" id="PF03713">
    <property type="entry name" value="DUF305"/>
    <property type="match status" value="1"/>
</dbReference>
<feature type="signal peptide" evidence="1">
    <location>
        <begin position="1"/>
        <end position="26"/>
    </location>
</feature>
<dbReference type="PANTHER" id="PTHR36933">
    <property type="entry name" value="SLL0788 PROTEIN"/>
    <property type="match status" value="1"/>
</dbReference>
<evidence type="ECO:0000256" key="1">
    <source>
        <dbReference type="SAM" id="SignalP"/>
    </source>
</evidence>
<keyword evidence="4" id="KW-1185">Reference proteome</keyword>
<dbReference type="Proteomes" id="UP001472866">
    <property type="component" value="Chromosome 03"/>
</dbReference>
<dbReference type="PANTHER" id="PTHR36933:SF1">
    <property type="entry name" value="SLL0788 PROTEIN"/>
    <property type="match status" value="1"/>
</dbReference>
<evidence type="ECO:0000313" key="3">
    <source>
        <dbReference type="EMBL" id="WZN60705.1"/>
    </source>
</evidence>
<accession>A0AAX4P3M9</accession>
<feature type="chain" id="PRO_5043623814" evidence="1">
    <location>
        <begin position="27"/>
        <end position="382"/>
    </location>
</feature>